<dbReference type="CDD" id="cd09274">
    <property type="entry name" value="RNase_HI_RT_Ty3"/>
    <property type="match status" value="1"/>
</dbReference>
<dbReference type="EMBL" id="SMMG02000006">
    <property type="protein sequence ID" value="KAA3470735.1"/>
    <property type="molecule type" value="Genomic_DNA"/>
</dbReference>
<dbReference type="OrthoDB" id="10055717at2759"/>
<evidence type="ECO:0000256" key="2">
    <source>
        <dbReference type="ARBA" id="ARBA00022695"/>
    </source>
</evidence>
<dbReference type="GO" id="GO:0004519">
    <property type="term" value="F:endonuclease activity"/>
    <property type="evidence" value="ECO:0007669"/>
    <property type="project" value="UniProtKB-KW"/>
</dbReference>
<keyword evidence="5" id="KW-0378">Hydrolase</keyword>
<keyword evidence="3" id="KW-0540">Nuclease</keyword>
<protein>
    <submittedName>
        <fullName evidence="8">Transposon Ty3-I Gag-Pol polyprotein</fullName>
    </submittedName>
</protein>
<evidence type="ECO:0000256" key="1">
    <source>
        <dbReference type="ARBA" id="ARBA00022679"/>
    </source>
</evidence>
<evidence type="ECO:0000256" key="3">
    <source>
        <dbReference type="ARBA" id="ARBA00022722"/>
    </source>
</evidence>
<gene>
    <name evidence="8" type="ORF">EPI10_016420</name>
</gene>
<evidence type="ECO:0000256" key="4">
    <source>
        <dbReference type="ARBA" id="ARBA00022759"/>
    </source>
</evidence>
<keyword evidence="9" id="KW-1185">Reference proteome</keyword>
<dbReference type="Pfam" id="PF17917">
    <property type="entry name" value="RT_RNaseH"/>
    <property type="match status" value="1"/>
</dbReference>
<dbReference type="Proteomes" id="UP000325315">
    <property type="component" value="Unassembled WGS sequence"/>
</dbReference>
<evidence type="ECO:0000313" key="9">
    <source>
        <dbReference type="Proteomes" id="UP000325315"/>
    </source>
</evidence>
<sequence length="170" mass="19811">MCEASGFAIGAVLGQRKDKVFHVIYCANRTMIDAQLNYMTTEKELLAMVFAFNKFKSYLIATKVTVYTDHSTIKYLVTKKDVKPMLIRWILLLQKGTENQMANHLSRLETGNEDRNIELIKEDFPDEQLLVTTTLPWYANIVNFLLSGLLPLELNNQRRRKFLHDAKKYY</sequence>
<proteinExistence type="predicted"/>
<name>A0A5B6VP20_9ROSI</name>
<dbReference type="InterPro" id="IPR043502">
    <property type="entry name" value="DNA/RNA_pol_sf"/>
</dbReference>
<evidence type="ECO:0000256" key="5">
    <source>
        <dbReference type="ARBA" id="ARBA00022801"/>
    </source>
</evidence>
<keyword evidence="6" id="KW-0695">RNA-directed DNA polymerase</keyword>
<evidence type="ECO:0000313" key="8">
    <source>
        <dbReference type="EMBL" id="KAA3470735.1"/>
    </source>
</evidence>
<keyword evidence="2" id="KW-0548">Nucleotidyltransferase</keyword>
<dbReference type="PANTHER" id="PTHR34072">
    <property type="entry name" value="ENZYMATIC POLYPROTEIN-RELATED"/>
    <property type="match status" value="1"/>
</dbReference>
<keyword evidence="1" id="KW-0808">Transferase</keyword>
<organism evidence="8 9">
    <name type="scientific">Gossypium australe</name>
    <dbReference type="NCBI Taxonomy" id="47621"/>
    <lineage>
        <taxon>Eukaryota</taxon>
        <taxon>Viridiplantae</taxon>
        <taxon>Streptophyta</taxon>
        <taxon>Embryophyta</taxon>
        <taxon>Tracheophyta</taxon>
        <taxon>Spermatophyta</taxon>
        <taxon>Magnoliopsida</taxon>
        <taxon>eudicotyledons</taxon>
        <taxon>Gunneridae</taxon>
        <taxon>Pentapetalae</taxon>
        <taxon>rosids</taxon>
        <taxon>malvids</taxon>
        <taxon>Malvales</taxon>
        <taxon>Malvaceae</taxon>
        <taxon>Malvoideae</taxon>
        <taxon>Gossypium</taxon>
    </lineage>
</organism>
<keyword evidence="4" id="KW-0255">Endonuclease</keyword>
<dbReference type="GO" id="GO:0003964">
    <property type="term" value="F:RNA-directed DNA polymerase activity"/>
    <property type="evidence" value="ECO:0007669"/>
    <property type="project" value="UniProtKB-KW"/>
</dbReference>
<dbReference type="GO" id="GO:0016787">
    <property type="term" value="F:hydrolase activity"/>
    <property type="evidence" value="ECO:0007669"/>
    <property type="project" value="UniProtKB-KW"/>
</dbReference>
<evidence type="ECO:0000256" key="6">
    <source>
        <dbReference type="ARBA" id="ARBA00022918"/>
    </source>
</evidence>
<comment type="caution">
    <text evidence="8">The sequence shown here is derived from an EMBL/GenBank/DDBJ whole genome shotgun (WGS) entry which is preliminary data.</text>
</comment>
<accession>A0A5B6VP20</accession>
<dbReference type="AlphaFoldDB" id="A0A5B6VP20"/>
<dbReference type="PANTHER" id="PTHR34072:SF57">
    <property type="entry name" value="RNA-DIRECTED DNA POLYMERASE"/>
    <property type="match status" value="1"/>
</dbReference>
<feature type="domain" description="Reverse transcriptase RNase H-like" evidence="7">
    <location>
        <begin position="2"/>
        <end position="94"/>
    </location>
</feature>
<reference evidence="9" key="1">
    <citation type="journal article" date="2019" name="Plant Biotechnol. J.">
        <title>Genome sequencing of the Australian wild diploid species Gossypium australe highlights disease resistance and delayed gland morphogenesis.</title>
        <authorList>
            <person name="Cai Y."/>
            <person name="Cai X."/>
            <person name="Wang Q."/>
            <person name="Wang P."/>
            <person name="Zhang Y."/>
            <person name="Cai C."/>
            <person name="Xu Y."/>
            <person name="Wang K."/>
            <person name="Zhou Z."/>
            <person name="Wang C."/>
            <person name="Geng S."/>
            <person name="Li B."/>
            <person name="Dong Q."/>
            <person name="Hou Y."/>
            <person name="Wang H."/>
            <person name="Ai P."/>
            <person name="Liu Z."/>
            <person name="Yi F."/>
            <person name="Sun M."/>
            <person name="An G."/>
            <person name="Cheng J."/>
            <person name="Zhang Y."/>
            <person name="Shi Q."/>
            <person name="Xie Y."/>
            <person name="Shi X."/>
            <person name="Chang Y."/>
            <person name="Huang F."/>
            <person name="Chen Y."/>
            <person name="Hong S."/>
            <person name="Mi L."/>
            <person name="Sun Q."/>
            <person name="Zhang L."/>
            <person name="Zhou B."/>
            <person name="Peng R."/>
            <person name="Zhang X."/>
            <person name="Liu F."/>
        </authorList>
    </citation>
    <scope>NUCLEOTIDE SEQUENCE [LARGE SCALE GENOMIC DNA]</scope>
    <source>
        <strain evidence="9">cv. PA1801</strain>
    </source>
</reference>
<dbReference type="InterPro" id="IPR041373">
    <property type="entry name" value="RT_RNaseH"/>
</dbReference>
<dbReference type="SUPFAM" id="SSF56672">
    <property type="entry name" value="DNA/RNA polymerases"/>
    <property type="match status" value="1"/>
</dbReference>
<evidence type="ECO:0000259" key="7">
    <source>
        <dbReference type="Pfam" id="PF17917"/>
    </source>
</evidence>